<evidence type="ECO:0000256" key="1">
    <source>
        <dbReference type="ARBA" id="ARBA00022505"/>
    </source>
</evidence>
<evidence type="ECO:0000259" key="3">
    <source>
        <dbReference type="SMART" id="SM01008"/>
    </source>
</evidence>
<keyword evidence="2" id="KW-0560">Oxidoreductase</keyword>
<dbReference type="SMART" id="SM01008">
    <property type="entry name" value="Ald_Xan_dh_C"/>
    <property type="match status" value="1"/>
</dbReference>
<dbReference type="InterPro" id="IPR000674">
    <property type="entry name" value="Ald_Oxase/Xan_DH_a/b"/>
</dbReference>
<dbReference type="GO" id="GO:0016491">
    <property type="term" value="F:oxidoreductase activity"/>
    <property type="evidence" value="ECO:0007669"/>
    <property type="project" value="UniProtKB-KW"/>
</dbReference>
<keyword evidence="1" id="KW-0500">Molybdenum</keyword>
<dbReference type="EMBL" id="AJXZ01000002">
    <property type="protein sequence ID" value="EIM77898.1"/>
    <property type="molecule type" value="Genomic_DNA"/>
</dbReference>
<comment type="caution">
    <text evidence="4">The sequence shown here is derived from an EMBL/GenBank/DDBJ whole genome shotgun (WGS) entry which is preliminary data.</text>
</comment>
<dbReference type="PATRIC" id="fig|1189611.3.peg.190"/>
<dbReference type="PANTHER" id="PTHR11908">
    <property type="entry name" value="XANTHINE DEHYDROGENASE"/>
    <property type="match status" value="1"/>
</dbReference>
<sequence>MSEQGIGARVLRKEDKRFITGKGRYTDDIRNERQSYAAFVRSPHAHAKVKSIDTAEAEKMDGVIAVLNGKQLTDDGIGNLICGWAVNSKDGNPMNMAPGPRSPPTGCAMWVMRSFSSWPRRRPRHALLPKPWKSIMKNFRPSCMRSMR</sequence>
<dbReference type="GO" id="GO:0005506">
    <property type="term" value="F:iron ion binding"/>
    <property type="evidence" value="ECO:0007669"/>
    <property type="project" value="InterPro"/>
</dbReference>
<reference evidence="4 5" key="1">
    <citation type="journal article" date="2012" name="J. Bacteriol.">
        <title>Genome Sequence of Nitratireductor aquibiodomus Strain RA22.</title>
        <authorList>
            <person name="Singh A."/>
            <person name="Jangir P.K."/>
            <person name="Kumari C."/>
            <person name="Sharma R."/>
        </authorList>
    </citation>
    <scope>NUCLEOTIDE SEQUENCE [LARGE SCALE GENOMIC DNA]</scope>
    <source>
        <strain evidence="4 5">RA22</strain>
    </source>
</reference>
<proteinExistence type="predicted"/>
<organism evidence="4 5">
    <name type="scientific">Nitratireductor aquibiodomus RA22</name>
    <dbReference type="NCBI Taxonomy" id="1189611"/>
    <lineage>
        <taxon>Bacteria</taxon>
        <taxon>Pseudomonadati</taxon>
        <taxon>Pseudomonadota</taxon>
        <taxon>Alphaproteobacteria</taxon>
        <taxon>Hyphomicrobiales</taxon>
        <taxon>Phyllobacteriaceae</taxon>
        <taxon>Nitratireductor</taxon>
    </lineage>
</organism>
<dbReference type="SUPFAM" id="SSF54665">
    <property type="entry name" value="CO dehydrogenase molybdoprotein N-domain-like"/>
    <property type="match status" value="1"/>
</dbReference>
<dbReference type="InterPro" id="IPR036856">
    <property type="entry name" value="Ald_Oxase/Xan_DH_a/b_sf"/>
</dbReference>
<accession>I5C7U6</accession>
<dbReference type="Pfam" id="PF01315">
    <property type="entry name" value="Ald_Xan_dh_C"/>
    <property type="match status" value="1"/>
</dbReference>
<name>I5C7U6_9HYPH</name>
<dbReference type="AlphaFoldDB" id="I5C7U6"/>
<dbReference type="PANTHER" id="PTHR11908:SF132">
    <property type="entry name" value="ALDEHYDE OXIDASE 1-RELATED"/>
    <property type="match status" value="1"/>
</dbReference>
<dbReference type="InterPro" id="IPR016208">
    <property type="entry name" value="Ald_Oxase/xanthine_DH-like"/>
</dbReference>
<feature type="domain" description="Aldehyde oxidase/xanthine dehydrogenase a/b hammerhead" evidence="3">
    <location>
        <begin position="20"/>
        <end position="100"/>
    </location>
</feature>
<dbReference type="Gene3D" id="3.90.1170.50">
    <property type="entry name" value="Aldehyde oxidase/xanthine dehydrogenase, a/b hammerhead"/>
    <property type="match status" value="1"/>
</dbReference>
<evidence type="ECO:0000256" key="2">
    <source>
        <dbReference type="ARBA" id="ARBA00023002"/>
    </source>
</evidence>
<dbReference type="Proteomes" id="UP000004622">
    <property type="component" value="Unassembled WGS sequence"/>
</dbReference>
<evidence type="ECO:0000313" key="4">
    <source>
        <dbReference type="EMBL" id="EIM77898.1"/>
    </source>
</evidence>
<protein>
    <submittedName>
        <fullName evidence="4">Carbon-monoxide dehydrogenase large subunit, coxL-like protein</fullName>
    </submittedName>
</protein>
<evidence type="ECO:0000313" key="5">
    <source>
        <dbReference type="Proteomes" id="UP000004622"/>
    </source>
</evidence>
<gene>
    <name evidence="4" type="ORF">A33O_00925</name>
</gene>